<evidence type="ECO:0000256" key="2">
    <source>
        <dbReference type="ARBA" id="ARBA00022737"/>
    </source>
</evidence>
<dbReference type="InterPro" id="IPR011990">
    <property type="entry name" value="TPR-like_helical_dom_sf"/>
</dbReference>
<dbReference type="PANTHER" id="PTHR47936">
    <property type="entry name" value="PPR_LONG DOMAIN-CONTAINING PROTEIN"/>
    <property type="match status" value="1"/>
</dbReference>
<name>A0A0K9PSI0_ZOSMR</name>
<dbReference type="OrthoDB" id="185373at2759"/>
<dbReference type="Pfam" id="PF13041">
    <property type="entry name" value="PPR_2"/>
    <property type="match status" value="1"/>
</dbReference>
<feature type="repeat" description="PPR" evidence="3">
    <location>
        <begin position="198"/>
        <end position="232"/>
    </location>
</feature>
<organism evidence="5 6">
    <name type="scientific">Zostera marina</name>
    <name type="common">Eelgrass</name>
    <dbReference type="NCBI Taxonomy" id="29655"/>
    <lineage>
        <taxon>Eukaryota</taxon>
        <taxon>Viridiplantae</taxon>
        <taxon>Streptophyta</taxon>
        <taxon>Embryophyta</taxon>
        <taxon>Tracheophyta</taxon>
        <taxon>Spermatophyta</taxon>
        <taxon>Magnoliopsida</taxon>
        <taxon>Liliopsida</taxon>
        <taxon>Zosteraceae</taxon>
        <taxon>Zostera</taxon>
    </lineage>
</organism>
<dbReference type="AlphaFoldDB" id="A0A0K9PSI0"/>
<dbReference type="PANTHER" id="PTHR47936:SF1">
    <property type="entry name" value="PENTATRICOPEPTIDE REPEAT-CONTAINING PROTEIN GUN1, CHLOROPLASTIC"/>
    <property type="match status" value="1"/>
</dbReference>
<comment type="similarity">
    <text evidence="1">Belongs to the PPR family. P subfamily.</text>
</comment>
<reference evidence="6" key="1">
    <citation type="journal article" date="2016" name="Nature">
        <title>The genome of the seagrass Zostera marina reveals angiosperm adaptation to the sea.</title>
        <authorList>
            <person name="Olsen J.L."/>
            <person name="Rouze P."/>
            <person name="Verhelst B."/>
            <person name="Lin Y.-C."/>
            <person name="Bayer T."/>
            <person name="Collen J."/>
            <person name="Dattolo E."/>
            <person name="De Paoli E."/>
            <person name="Dittami S."/>
            <person name="Maumus F."/>
            <person name="Michel G."/>
            <person name="Kersting A."/>
            <person name="Lauritano C."/>
            <person name="Lohaus R."/>
            <person name="Toepel M."/>
            <person name="Tonon T."/>
            <person name="Vanneste K."/>
            <person name="Amirebrahimi M."/>
            <person name="Brakel J."/>
            <person name="Bostroem C."/>
            <person name="Chovatia M."/>
            <person name="Grimwood J."/>
            <person name="Jenkins J.W."/>
            <person name="Jueterbock A."/>
            <person name="Mraz A."/>
            <person name="Stam W.T."/>
            <person name="Tice H."/>
            <person name="Bornberg-Bauer E."/>
            <person name="Green P.J."/>
            <person name="Pearson G.A."/>
            <person name="Procaccini G."/>
            <person name="Duarte C.M."/>
            <person name="Schmutz J."/>
            <person name="Reusch T.B.H."/>
            <person name="Van de Peer Y."/>
        </authorList>
    </citation>
    <scope>NUCLEOTIDE SEQUENCE [LARGE SCALE GENOMIC DNA]</scope>
    <source>
        <strain evidence="6">cv. Finnish</strain>
    </source>
</reference>
<keyword evidence="2" id="KW-0677">Repeat</keyword>
<protein>
    <submittedName>
        <fullName evidence="5">Pentatricopeptide repeat-containing protein</fullName>
    </submittedName>
</protein>
<accession>A0A0K9PSI0</accession>
<dbReference type="Gene3D" id="1.25.40.10">
    <property type="entry name" value="Tetratricopeptide repeat domain"/>
    <property type="match status" value="1"/>
</dbReference>
<evidence type="ECO:0000256" key="4">
    <source>
        <dbReference type="SAM" id="MobiDB-lite"/>
    </source>
</evidence>
<feature type="region of interest" description="Disordered" evidence="4">
    <location>
        <begin position="76"/>
        <end position="117"/>
    </location>
</feature>
<dbReference type="PROSITE" id="PS51375">
    <property type="entry name" value="PPR"/>
    <property type="match status" value="3"/>
</dbReference>
<dbReference type="InterPro" id="IPR002885">
    <property type="entry name" value="PPR_rpt"/>
</dbReference>
<evidence type="ECO:0000313" key="5">
    <source>
        <dbReference type="EMBL" id="KMZ71167.1"/>
    </source>
</evidence>
<proteinExistence type="inferred from homology"/>
<gene>
    <name evidence="5" type="ORF">ZOSMA_186G00170</name>
</gene>
<dbReference type="NCBIfam" id="TIGR00756">
    <property type="entry name" value="PPR"/>
    <property type="match status" value="2"/>
</dbReference>
<dbReference type="EMBL" id="LFYR01000685">
    <property type="protein sequence ID" value="KMZ71167.1"/>
    <property type="molecule type" value="Genomic_DNA"/>
</dbReference>
<comment type="caution">
    <text evidence="5">The sequence shown here is derived from an EMBL/GenBank/DDBJ whole genome shotgun (WGS) entry which is preliminary data.</text>
</comment>
<evidence type="ECO:0000313" key="6">
    <source>
        <dbReference type="Proteomes" id="UP000036987"/>
    </source>
</evidence>
<feature type="compositionally biased region" description="Basic and acidic residues" evidence="4">
    <location>
        <begin position="85"/>
        <end position="117"/>
    </location>
</feature>
<dbReference type="Pfam" id="PF01535">
    <property type="entry name" value="PPR"/>
    <property type="match status" value="1"/>
</dbReference>
<sequence length="302" mass="33763">MMKTRVSKLILSLNPFILRNPSIKPPLLPVFRICNWYGSGREGPTAGVSKDDDVFDDFFIRNLDFDVDEGGKVKGKMKKNNIKSDLNRVDGDRNEEKKPKDDPDGKEESGESSHDSEEIFKKMKETGLIPNTVAMLDGLCKDGLIKDAMKLFGSMREKGTIPEVVIYTAVMEGFFKAGNYEAAMRIFRKMQNNGITPNAFSYQVAIQGFSKGKKLVESVELCLEMLDTGNSPNVETFVTMVDAICQEKGIDGAQKAIATLREKDLVLDENSVEKYLDRNGPFSVLIRFAIFGRDSGRGNLRF</sequence>
<evidence type="ECO:0000256" key="3">
    <source>
        <dbReference type="PROSITE-ProRule" id="PRU00708"/>
    </source>
</evidence>
<evidence type="ECO:0000256" key="1">
    <source>
        <dbReference type="ARBA" id="ARBA00007626"/>
    </source>
</evidence>
<feature type="repeat" description="PPR" evidence="3">
    <location>
        <begin position="163"/>
        <end position="197"/>
    </location>
</feature>
<feature type="repeat" description="PPR" evidence="3">
    <location>
        <begin position="128"/>
        <end position="162"/>
    </location>
</feature>
<dbReference type="Proteomes" id="UP000036987">
    <property type="component" value="Unassembled WGS sequence"/>
</dbReference>
<keyword evidence="6" id="KW-1185">Reference proteome</keyword>